<dbReference type="InterPro" id="IPR052720">
    <property type="entry name" value="Glycosyl_hydrolase_97"/>
</dbReference>
<feature type="domain" description="Glycosyl-hydrolase 97 N-terminal" evidence="5">
    <location>
        <begin position="27"/>
        <end position="265"/>
    </location>
</feature>
<protein>
    <submittedName>
        <fullName evidence="7">Alpha-glucosidase</fullName>
    </submittedName>
</protein>
<dbReference type="Pfam" id="PF14509">
    <property type="entry name" value="GH97_C"/>
    <property type="match status" value="1"/>
</dbReference>
<dbReference type="OrthoDB" id="57532at2"/>
<keyword evidence="8" id="KW-1185">Reference proteome</keyword>
<organism evidence="7 8">
    <name type="scientific">Wenyingzhuangia marina</name>
    <dbReference type="NCBI Taxonomy" id="1195760"/>
    <lineage>
        <taxon>Bacteria</taxon>
        <taxon>Pseudomonadati</taxon>
        <taxon>Bacteroidota</taxon>
        <taxon>Flavobacteriia</taxon>
        <taxon>Flavobacteriales</taxon>
        <taxon>Flavobacteriaceae</taxon>
        <taxon>Wenyingzhuangia</taxon>
    </lineage>
</organism>
<evidence type="ECO:0000256" key="1">
    <source>
        <dbReference type="ARBA" id="ARBA00001913"/>
    </source>
</evidence>
<dbReference type="PANTHER" id="PTHR35803">
    <property type="entry name" value="GLUCAN 1,4-ALPHA-GLUCOSIDASE SUSB-RELATED"/>
    <property type="match status" value="1"/>
</dbReference>
<dbReference type="STRING" id="1195760.SAMN05444281_0119"/>
<dbReference type="InterPro" id="IPR014718">
    <property type="entry name" value="GH-type_carb-bd"/>
</dbReference>
<dbReference type="InterPro" id="IPR017853">
    <property type="entry name" value="GH"/>
</dbReference>
<keyword evidence="3" id="KW-0106">Calcium</keyword>
<evidence type="ECO:0000259" key="6">
    <source>
        <dbReference type="Pfam" id="PF14509"/>
    </source>
</evidence>
<dbReference type="Gene3D" id="2.70.98.10">
    <property type="match status" value="1"/>
</dbReference>
<dbReference type="InterPro" id="IPR029486">
    <property type="entry name" value="GH97_N"/>
</dbReference>
<evidence type="ECO:0000256" key="3">
    <source>
        <dbReference type="ARBA" id="ARBA00022837"/>
    </source>
</evidence>
<dbReference type="InterPro" id="IPR029483">
    <property type="entry name" value="GH97_C"/>
</dbReference>
<dbReference type="SUPFAM" id="SSF51445">
    <property type="entry name" value="(Trans)glycosidases"/>
    <property type="match status" value="1"/>
</dbReference>
<feature type="domain" description="Glycosyl-hydrolase 97 catalytic" evidence="4">
    <location>
        <begin position="289"/>
        <end position="440"/>
    </location>
</feature>
<accession>A0A1M5S3X0</accession>
<dbReference type="RefSeq" id="WP_073117740.1">
    <property type="nucleotide sequence ID" value="NZ_BMEN01000005.1"/>
</dbReference>
<feature type="domain" description="Glycosyl-hydrolase 97 C-terminal oligomerisation" evidence="6">
    <location>
        <begin position="537"/>
        <end position="634"/>
    </location>
</feature>
<comment type="cofactor">
    <cofactor evidence="1">
        <name>Ca(2+)</name>
        <dbReference type="ChEBI" id="CHEBI:29108"/>
    </cofactor>
</comment>
<dbReference type="Pfam" id="PF14508">
    <property type="entry name" value="GH97_N"/>
    <property type="match status" value="1"/>
</dbReference>
<dbReference type="AlphaFoldDB" id="A0A1M5S3X0"/>
<sequence length="642" mass="74187">MKRYIYLLLIVVLASLFSCSKTDTILLSSPDKELHLNISNLNNQANFTVIYKKDTLIQQSTLGLELNDVNFTENISLSNLSEKEFDETWTTINGKHPKVRNHYKEYTIKVNKLENATEFYEIIFRLYDKGFAYRYNLPVNHENDNLLINKELTKLNFKNDYTYWAYNGEHHNLGPILRSEKNIKEVQSPFVMQLNQHHFMAILEAEIVNFAPFSINASTSEKSLSFNTSYSKQNKPFKTSWRTFILGDKIGDLVESNLLVNLNEPCKIEDPSWIKTGKSLWDWRVWGYKTQDGYEYGLNTESHKRMIDFASENNIQFLLIDADWYGSEFNENSDPTSSREGINIEECMKYAVEKNVGVILYLNDIGAKRFGLERVLKQFSDWGAVGIKYGFMTGSPEEKVKQTRKVVELCAKYKLSVNFHDNPIPPSGDERTYPNLVTKEFCHAQADARRSYFPETAVNQPLINMIAGPIDVTNGWFDLNNAQTRERVFEEIPGTVVAEVAKLITNYTGWMVVPDSPEEYLKKDDLFDCIRKMPAQFDDFKVIDAKIDNYVSIARKSGNDWFLGSLTNREMRTIKIDLNFLTQGKKYEATFYEDHKDSHFLNNKESYSIRKEIVDSETKLNLHMAPGGGNAIFIRDLSTTQK</sequence>
<gene>
    <name evidence="7" type="ORF">SAMN05444281_0119</name>
</gene>
<dbReference type="Gene3D" id="3.20.20.70">
    <property type="entry name" value="Aldolase class I"/>
    <property type="match status" value="1"/>
</dbReference>
<evidence type="ECO:0000313" key="7">
    <source>
        <dbReference type="EMBL" id="SHH33332.1"/>
    </source>
</evidence>
<reference evidence="8" key="1">
    <citation type="submission" date="2016-11" db="EMBL/GenBank/DDBJ databases">
        <authorList>
            <person name="Varghese N."/>
            <person name="Submissions S."/>
        </authorList>
    </citation>
    <scope>NUCLEOTIDE SEQUENCE [LARGE SCALE GENOMIC DNA]</scope>
    <source>
        <strain evidence="8">DSM 100572</strain>
    </source>
</reference>
<evidence type="ECO:0000256" key="2">
    <source>
        <dbReference type="ARBA" id="ARBA00011245"/>
    </source>
</evidence>
<dbReference type="GO" id="GO:0030246">
    <property type="term" value="F:carbohydrate binding"/>
    <property type="evidence" value="ECO:0007669"/>
    <property type="project" value="InterPro"/>
</dbReference>
<evidence type="ECO:0000259" key="5">
    <source>
        <dbReference type="Pfam" id="PF14508"/>
    </source>
</evidence>
<evidence type="ECO:0000313" key="8">
    <source>
        <dbReference type="Proteomes" id="UP000184109"/>
    </source>
</evidence>
<dbReference type="Pfam" id="PF10566">
    <property type="entry name" value="Glyco_hydro_97"/>
    <property type="match status" value="1"/>
</dbReference>
<dbReference type="Proteomes" id="UP000184109">
    <property type="component" value="Unassembled WGS sequence"/>
</dbReference>
<proteinExistence type="predicted"/>
<name>A0A1M5S3X0_9FLAO</name>
<evidence type="ECO:0000259" key="4">
    <source>
        <dbReference type="Pfam" id="PF10566"/>
    </source>
</evidence>
<comment type="subunit">
    <text evidence="2">Monomer.</text>
</comment>
<dbReference type="InterPro" id="IPR013785">
    <property type="entry name" value="Aldolase_TIM"/>
</dbReference>
<dbReference type="EMBL" id="FQXQ01000001">
    <property type="protein sequence ID" value="SHH33332.1"/>
    <property type="molecule type" value="Genomic_DNA"/>
</dbReference>
<dbReference type="InterPro" id="IPR019563">
    <property type="entry name" value="GH97_catalytic"/>
</dbReference>
<dbReference type="PROSITE" id="PS51257">
    <property type="entry name" value="PROKAR_LIPOPROTEIN"/>
    <property type="match status" value="1"/>
</dbReference>